<dbReference type="InterPro" id="IPR001372">
    <property type="entry name" value="Dynein_light_chain_typ-1/2"/>
</dbReference>
<dbReference type="SUPFAM" id="SSF54648">
    <property type="entry name" value="DLC"/>
    <property type="match status" value="1"/>
</dbReference>
<keyword evidence="3" id="KW-1185">Reference proteome</keyword>
<dbReference type="Proteomes" id="UP001642483">
    <property type="component" value="Unassembled WGS sequence"/>
</dbReference>
<evidence type="ECO:0000313" key="2">
    <source>
        <dbReference type="EMBL" id="CAK8685209.1"/>
    </source>
</evidence>
<protein>
    <recommendedName>
        <fullName evidence="4">Dynein light chain</fullName>
    </recommendedName>
</protein>
<accession>A0ABP0G041</accession>
<keyword evidence="1" id="KW-0812">Transmembrane</keyword>
<dbReference type="InterPro" id="IPR037177">
    <property type="entry name" value="DLC_sf"/>
</dbReference>
<evidence type="ECO:0000313" key="3">
    <source>
        <dbReference type="Proteomes" id="UP001642483"/>
    </source>
</evidence>
<evidence type="ECO:0008006" key="4">
    <source>
        <dbReference type="Google" id="ProtNLM"/>
    </source>
</evidence>
<dbReference type="Pfam" id="PF01221">
    <property type="entry name" value="Dynein_light"/>
    <property type="match status" value="1"/>
</dbReference>
<feature type="transmembrane region" description="Helical" evidence="1">
    <location>
        <begin position="6"/>
        <end position="23"/>
    </location>
</feature>
<dbReference type="PANTHER" id="PTHR11886">
    <property type="entry name" value="DYNEIN LIGHT CHAIN"/>
    <property type="match status" value="1"/>
</dbReference>
<dbReference type="Gene3D" id="3.30.740.10">
    <property type="entry name" value="Protein Inhibitor Of Neuronal Nitric Oxide Synthase"/>
    <property type="match status" value="1"/>
</dbReference>
<dbReference type="EMBL" id="CAWYQH010000099">
    <property type="protein sequence ID" value="CAK8685209.1"/>
    <property type="molecule type" value="Genomic_DNA"/>
</dbReference>
<dbReference type="SMART" id="SM01375">
    <property type="entry name" value="Dynein_light"/>
    <property type="match status" value="1"/>
</dbReference>
<gene>
    <name evidence="2" type="ORF">CVLEPA_LOCUS16352</name>
</gene>
<proteinExistence type="predicted"/>
<comment type="caution">
    <text evidence="2">The sequence shown here is derived from an EMBL/GenBank/DDBJ whole genome shotgun (WGS) entry which is preliminary data.</text>
</comment>
<dbReference type="PANTHER" id="PTHR11886:SF35">
    <property type="entry name" value="DYNEIN LIGHT CHAIN"/>
    <property type="match status" value="1"/>
</dbReference>
<name>A0ABP0G041_CLALP</name>
<organism evidence="2 3">
    <name type="scientific">Clavelina lepadiformis</name>
    <name type="common">Light-bulb sea squirt</name>
    <name type="synonym">Ascidia lepadiformis</name>
    <dbReference type="NCBI Taxonomy" id="159417"/>
    <lineage>
        <taxon>Eukaryota</taxon>
        <taxon>Metazoa</taxon>
        <taxon>Chordata</taxon>
        <taxon>Tunicata</taxon>
        <taxon>Ascidiacea</taxon>
        <taxon>Aplousobranchia</taxon>
        <taxon>Clavelinidae</taxon>
        <taxon>Clavelina</taxon>
    </lineage>
</organism>
<evidence type="ECO:0000256" key="1">
    <source>
        <dbReference type="SAM" id="Phobius"/>
    </source>
</evidence>
<reference evidence="2 3" key="1">
    <citation type="submission" date="2024-02" db="EMBL/GenBank/DDBJ databases">
        <authorList>
            <person name="Daric V."/>
            <person name="Darras S."/>
        </authorList>
    </citation>
    <scope>NUCLEOTIDE SEQUENCE [LARGE SCALE GENOMIC DNA]</scope>
</reference>
<keyword evidence="1" id="KW-0472">Membrane</keyword>
<sequence>MLVSFLLVGILNVLTCLISTFRINIMTTLQRRQGLFLVSGLIPVNSLSFYLSVLAGLLALVGSWIMNMVTFDDAEVRQRLSKTVKQHMARNLMYPDDKRSTKMVTFSSMPSDMEERAAEICVKAVMQFGLEEDIAENIKQTFEAQYGPTWHCAVGANFGSAVHHRINEYIEVSMPQISVLIFRCDEPRTSDLDQTSDSTSPDFR</sequence>
<keyword evidence="1" id="KW-1133">Transmembrane helix</keyword>
<feature type="transmembrane region" description="Helical" evidence="1">
    <location>
        <begin position="35"/>
        <end position="66"/>
    </location>
</feature>